<protein>
    <recommendedName>
        <fullName evidence="3">Apple domain-containing protein</fullName>
    </recommendedName>
</protein>
<evidence type="ECO:0000259" key="3">
    <source>
        <dbReference type="SMART" id="SM00223"/>
    </source>
</evidence>
<proteinExistence type="predicted"/>
<dbReference type="OrthoDB" id="664115at2759"/>
<gene>
    <name evidence="4" type="ORF">C1SCF055_LOCUS2703</name>
</gene>
<dbReference type="Proteomes" id="UP001152797">
    <property type="component" value="Unassembled WGS sequence"/>
</dbReference>
<dbReference type="SUPFAM" id="SSF57424">
    <property type="entry name" value="LDL receptor-like module"/>
    <property type="match status" value="1"/>
</dbReference>
<dbReference type="Gene3D" id="4.10.400.10">
    <property type="entry name" value="Low-density Lipoprotein Receptor"/>
    <property type="match status" value="1"/>
</dbReference>
<dbReference type="CDD" id="cd00112">
    <property type="entry name" value="LDLa"/>
    <property type="match status" value="1"/>
</dbReference>
<dbReference type="InterPro" id="IPR002172">
    <property type="entry name" value="LDrepeatLR_classA_rpt"/>
</dbReference>
<dbReference type="AlphaFoldDB" id="A0A9P1FGY7"/>
<keyword evidence="2" id="KW-1015">Disulfide bond</keyword>
<reference evidence="5 6" key="2">
    <citation type="submission" date="2024-05" db="EMBL/GenBank/DDBJ databases">
        <authorList>
            <person name="Chen Y."/>
            <person name="Shah S."/>
            <person name="Dougan E. K."/>
            <person name="Thang M."/>
            <person name="Chan C."/>
        </authorList>
    </citation>
    <scope>NUCLEOTIDE SEQUENCE [LARGE SCALE GENOMIC DNA]</scope>
</reference>
<dbReference type="InterPro" id="IPR027417">
    <property type="entry name" value="P-loop_NTPase"/>
</dbReference>
<reference evidence="4" key="1">
    <citation type="submission" date="2022-10" db="EMBL/GenBank/DDBJ databases">
        <authorList>
            <person name="Chen Y."/>
            <person name="Dougan E. K."/>
            <person name="Chan C."/>
            <person name="Rhodes N."/>
            <person name="Thang M."/>
        </authorList>
    </citation>
    <scope>NUCLEOTIDE SEQUENCE</scope>
</reference>
<dbReference type="PROSITE" id="PS50068">
    <property type="entry name" value="LDLRA_2"/>
    <property type="match status" value="1"/>
</dbReference>
<evidence type="ECO:0000313" key="6">
    <source>
        <dbReference type="Proteomes" id="UP001152797"/>
    </source>
</evidence>
<dbReference type="GO" id="GO:0005576">
    <property type="term" value="C:extracellular region"/>
    <property type="evidence" value="ECO:0007669"/>
    <property type="project" value="InterPro"/>
</dbReference>
<feature type="domain" description="Apple" evidence="3">
    <location>
        <begin position="446"/>
        <end position="513"/>
    </location>
</feature>
<dbReference type="GO" id="GO:0006508">
    <property type="term" value="P:proteolysis"/>
    <property type="evidence" value="ECO:0007669"/>
    <property type="project" value="InterPro"/>
</dbReference>
<dbReference type="SMART" id="SM00223">
    <property type="entry name" value="APPLE"/>
    <property type="match status" value="2"/>
</dbReference>
<dbReference type="Gene3D" id="3.50.4.10">
    <property type="entry name" value="Hepatocyte Growth Factor"/>
    <property type="match status" value="2"/>
</dbReference>
<name>A0A9P1FGY7_9DINO</name>
<dbReference type="InterPro" id="IPR036055">
    <property type="entry name" value="LDL_receptor-like_sf"/>
</dbReference>
<keyword evidence="1" id="KW-0677">Repeat</keyword>
<dbReference type="InterPro" id="IPR000177">
    <property type="entry name" value="Apple"/>
</dbReference>
<accession>A0A9P1FGY7</accession>
<organism evidence="4">
    <name type="scientific">Cladocopium goreaui</name>
    <dbReference type="NCBI Taxonomy" id="2562237"/>
    <lineage>
        <taxon>Eukaryota</taxon>
        <taxon>Sar</taxon>
        <taxon>Alveolata</taxon>
        <taxon>Dinophyceae</taxon>
        <taxon>Suessiales</taxon>
        <taxon>Symbiodiniaceae</taxon>
        <taxon>Cladocopium</taxon>
    </lineage>
</organism>
<keyword evidence="6" id="KW-1185">Reference proteome</keyword>
<dbReference type="SUPFAM" id="SSF52540">
    <property type="entry name" value="P-loop containing nucleoside triphosphate hydrolases"/>
    <property type="match status" value="1"/>
</dbReference>
<dbReference type="EMBL" id="CAMXCT030000125">
    <property type="protein sequence ID" value="CAL4761597.1"/>
    <property type="molecule type" value="Genomic_DNA"/>
</dbReference>
<comment type="caution">
    <text evidence="4">The sequence shown here is derived from an EMBL/GenBank/DDBJ whole genome shotgun (WGS) entry which is preliminary data.</text>
</comment>
<dbReference type="EMBL" id="CAMXCT010000125">
    <property type="protein sequence ID" value="CAI3974285.1"/>
    <property type="molecule type" value="Genomic_DNA"/>
</dbReference>
<dbReference type="EMBL" id="CAMXCT020000125">
    <property type="protein sequence ID" value="CAL1127660.1"/>
    <property type="molecule type" value="Genomic_DNA"/>
</dbReference>
<evidence type="ECO:0000256" key="2">
    <source>
        <dbReference type="ARBA" id="ARBA00023157"/>
    </source>
</evidence>
<dbReference type="Pfam" id="PF00057">
    <property type="entry name" value="Ldl_recept_a"/>
    <property type="match status" value="1"/>
</dbReference>
<evidence type="ECO:0000313" key="5">
    <source>
        <dbReference type="EMBL" id="CAL4761597.1"/>
    </source>
</evidence>
<evidence type="ECO:0000256" key="1">
    <source>
        <dbReference type="ARBA" id="ARBA00022737"/>
    </source>
</evidence>
<feature type="domain" description="Apple" evidence="3">
    <location>
        <begin position="355"/>
        <end position="426"/>
    </location>
</feature>
<dbReference type="SMART" id="SM00192">
    <property type="entry name" value="LDLa"/>
    <property type="match status" value="1"/>
</dbReference>
<sequence>MLKPDEMFEVGKSSLLTALTGVQSEAAAYEFTTLTCIPGWEYGTFNESGSVFVHNVIIFRDASHLSDFHCEGERKQEWQASLPPPGFLARSFVTPASEELEFRCASGGCVAAAQRCDGRIDCADGSDEICPQRRLREFEGLDDQAIFKMEQAELASVMNHSQVLKTQKSENLEEHFAREAEKALQKAERDGKECRNAEQGTECFNHVLYAMSHGIYQHPNWYPGLTSKSSFGDFQALLHLLPSNECARPCREAGCLRLSVQFACQLRVEWLRQVEFIQHSVWYPELSADSSSEALAMALWQRGDKACSRPCGENEADDPVLLKGLRRPVAQHPAMPAKKSTSASASLSKQSLQACLEHGVYYLPLDMSGFAPRGAEDPMACQLLCAQQAGSAFYSFFTPTRTCHCEAVEVGVRHIGWGFISGSTSCGNVKQHPDTLAIIQHMHNGCFEAGVGYADVLESSWQADSLQCQRRCQSFGERCDHFAFHSLGQSCQLSGPGAARSYIVGVVSGPRSCPVLV</sequence>
<evidence type="ECO:0000313" key="4">
    <source>
        <dbReference type="EMBL" id="CAI3974285.1"/>
    </source>
</evidence>